<dbReference type="InterPro" id="IPR046720">
    <property type="entry name" value="DUF6612"/>
</dbReference>
<proteinExistence type="predicted"/>
<dbReference type="Pfam" id="PF20316">
    <property type="entry name" value="DUF6612"/>
    <property type="match status" value="1"/>
</dbReference>
<sequence>MKTKKMISSILLTFTLFAGGLSQAQPVAAAMTKKQAVAIIKDNNNKQDSGKLHSTTTTLLKKDKATVTIDAYFNNTSQLVNETGTIKDGRHKDKVSIWVDGKNNRLYNFNKNKWEYETVPDDYQTLLNDLTGQKPLVKLTKSIFKNLEKNGKLTHKKGVYQLTGSINGQKYVKPVMQVILKNEIKNTDIKSFAKNVKIGKIKLNFTLTDQKVVSAQSKTTAKLKKGPTIKISETFSHFNEYGNLALPDDVKNAVPVKTDK</sequence>
<dbReference type="EMBL" id="CP048268">
    <property type="protein sequence ID" value="QYN53569.1"/>
    <property type="molecule type" value="Genomic_DNA"/>
</dbReference>
<feature type="signal peptide" evidence="1">
    <location>
        <begin position="1"/>
        <end position="24"/>
    </location>
</feature>
<feature type="chain" id="PRO_5045659631" evidence="1">
    <location>
        <begin position="25"/>
        <end position="260"/>
    </location>
</feature>
<keyword evidence="1" id="KW-0732">Signal</keyword>
<evidence type="ECO:0000313" key="3">
    <source>
        <dbReference type="Proteomes" id="UP000826550"/>
    </source>
</evidence>
<keyword evidence="3" id="KW-1185">Reference proteome</keyword>
<dbReference type="RefSeq" id="WP_220220231.1">
    <property type="nucleotide sequence ID" value="NZ_CP048268.1"/>
</dbReference>
<reference evidence="2 3" key="1">
    <citation type="submission" date="2020-01" db="EMBL/GenBank/DDBJ databases">
        <title>Vast differences in strain-level diversity in the gut microbiota of two closely related honey bee species.</title>
        <authorList>
            <person name="Ellegaard K.M."/>
            <person name="Suenami S."/>
            <person name="Miyazaki R."/>
            <person name="Engel P."/>
        </authorList>
    </citation>
    <scope>NUCLEOTIDE SEQUENCE [LARGE SCALE GENOMIC DNA]</scope>
    <source>
        <strain evidence="2 3">ESL0416</strain>
    </source>
</reference>
<gene>
    <name evidence="2" type="ORF">GYM71_09125</name>
</gene>
<protein>
    <submittedName>
        <fullName evidence="2">Uncharacterized protein</fullName>
    </submittedName>
</protein>
<organism evidence="2 3">
    <name type="scientific">Lactobacillus panisapium</name>
    <dbReference type="NCBI Taxonomy" id="2012495"/>
    <lineage>
        <taxon>Bacteria</taxon>
        <taxon>Bacillati</taxon>
        <taxon>Bacillota</taxon>
        <taxon>Bacilli</taxon>
        <taxon>Lactobacillales</taxon>
        <taxon>Lactobacillaceae</taxon>
        <taxon>Lactobacillus</taxon>
    </lineage>
</organism>
<evidence type="ECO:0000256" key="1">
    <source>
        <dbReference type="SAM" id="SignalP"/>
    </source>
</evidence>
<name>A0ABX8W7D6_9LACO</name>
<evidence type="ECO:0000313" key="2">
    <source>
        <dbReference type="EMBL" id="QYN53569.1"/>
    </source>
</evidence>
<dbReference type="Proteomes" id="UP000826550">
    <property type="component" value="Chromosome"/>
</dbReference>
<accession>A0ABX8W7D6</accession>